<dbReference type="Proteomes" id="UP000335636">
    <property type="component" value="Unassembled WGS sequence"/>
</dbReference>
<evidence type="ECO:0000256" key="3">
    <source>
        <dbReference type="SAM" id="MobiDB-lite"/>
    </source>
</evidence>
<feature type="disulfide bond" evidence="2">
    <location>
        <begin position="49"/>
        <end position="67"/>
    </location>
</feature>
<dbReference type="Pfam" id="PF00057">
    <property type="entry name" value="Ldl_recept_a"/>
    <property type="match status" value="1"/>
</dbReference>
<name>A0A5E4DCL3_MARMO</name>
<feature type="compositionally biased region" description="Acidic residues" evidence="3">
    <location>
        <begin position="66"/>
        <end position="75"/>
    </location>
</feature>
<organism evidence="5 6">
    <name type="scientific">Marmota monax</name>
    <name type="common">Woodchuck</name>
    <dbReference type="NCBI Taxonomy" id="9995"/>
    <lineage>
        <taxon>Eukaryota</taxon>
        <taxon>Metazoa</taxon>
        <taxon>Chordata</taxon>
        <taxon>Craniata</taxon>
        <taxon>Vertebrata</taxon>
        <taxon>Euteleostomi</taxon>
        <taxon>Mammalia</taxon>
        <taxon>Eutheria</taxon>
        <taxon>Euarchontoglires</taxon>
        <taxon>Glires</taxon>
        <taxon>Rodentia</taxon>
        <taxon>Sciuromorpha</taxon>
        <taxon>Sciuridae</taxon>
        <taxon>Xerinae</taxon>
        <taxon>Marmotini</taxon>
        <taxon>Marmota</taxon>
    </lineage>
</organism>
<evidence type="ECO:0000313" key="6">
    <source>
        <dbReference type="Proteomes" id="UP000335636"/>
    </source>
</evidence>
<feature type="disulfide bond" evidence="2">
    <location>
        <begin position="61"/>
        <end position="76"/>
    </location>
</feature>
<dbReference type="AlphaFoldDB" id="A0A5E4DCL3"/>
<dbReference type="InterPro" id="IPR002172">
    <property type="entry name" value="LDrepeatLR_classA_rpt"/>
</dbReference>
<dbReference type="InterPro" id="IPR036055">
    <property type="entry name" value="LDL_receptor-like_sf"/>
</dbReference>
<gene>
    <name evidence="5" type="ORF">MONAX_5E040780</name>
</gene>
<dbReference type="InterPro" id="IPR000421">
    <property type="entry name" value="FA58C"/>
</dbReference>
<evidence type="ECO:0000256" key="1">
    <source>
        <dbReference type="ARBA" id="ARBA00023157"/>
    </source>
</evidence>
<comment type="caution">
    <text evidence="5">The sequence shown here is derived from an EMBL/GenBank/DDBJ whole genome shotgun (WGS) entry which is preliminary data.</text>
</comment>
<evidence type="ECO:0000256" key="2">
    <source>
        <dbReference type="PROSITE-ProRule" id="PRU00124"/>
    </source>
</evidence>
<sequence>MVQARYIRVWPHSVPHSDRQPGFFLWVELLGCEPVSPPVPPCPGAGHRCANGECALPGVPCDGAADCEDGSDEEGCGPLPVDTGRGPQTLMPGAASGHPEALSPWSLRF</sequence>
<protein>
    <recommendedName>
        <fullName evidence="4">F5/8 type C domain-containing protein</fullName>
    </recommendedName>
</protein>
<dbReference type="SUPFAM" id="SSF57424">
    <property type="entry name" value="LDL receptor-like module"/>
    <property type="match status" value="1"/>
</dbReference>
<keyword evidence="1 2" id="KW-1015">Disulfide bond</keyword>
<dbReference type="PROSITE" id="PS50068">
    <property type="entry name" value="LDLRA_2"/>
    <property type="match status" value="1"/>
</dbReference>
<accession>A0A5E4DCL3</accession>
<dbReference type="Gene3D" id="4.10.400.10">
    <property type="entry name" value="Low-density Lipoprotein Receptor"/>
    <property type="match status" value="1"/>
</dbReference>
<dbReference type="CDD" id="cd00112">
    <property type="entry name" value="LDLa"/>
    <property type="match status" value="1"/>
</dbReference>
<dbReference type="SMART" id="SM00192">
    <property type="entry name" value="LDLa"/>
    <property type="match status" value="1"/>
</dbReference>
<evidence type="ECO:0000259" key="4">
    <source>
        <dbReference type="PROSITE" id="PS50022"/>
    </source>
</evidence>
<feature type="region of interest" description="Disordered" evidence="3">
    <location>
        <begin position="66"/>
        <end position="109"/>
    </location>
</feature>
<proteinExistence type="predicted"/>
<dbReference type="EMBL" id="CABDUW010012103">
    <property type="protein sequence ID" value="VTJ91896.1"/>
    <property type="molecule type" value="Genomic_DNA"/>
</dbReference>
<dbReference type="PROSITE" id="PS01209">
    <property type="entry name" value="LDLRA_1"/>
    <property type="match status" value="1"/>
</dbReference>
<keyword evidence="6" id="KW-1185">Reference proteome</keyword>
<dbReference type="PROSITE" id="PS50022">
    <property type="entry name" value="FA58C_3"/>
    <property type="match status" value="1"/>
</dbReference>
<feature type="disulfide bond" evidence="2">
    <location>
        <begin position="42"/>
        <end position="54"/>
    </location>
</feature>
<evidence type="ECO:0000313" key="5">
    <source>
        <dbReference type="EMBL" id="VTJ91896.1"/>
    </source>
</evidence>
<reference evidence="5" key="1">
    <citation type="submission" date="2019-04" db="EMBL/GenBank/DDBJ databases">
        <authorList>
            <person name="Alioto T."/>
            <person name="Alioto T."/>
        </authorList>
    </citation>
    <scope>NUCLEOTIDE SEQUENCE [LARGE SCALE GENOMIC DNA]</scope>
</reference>
<dbReference type="InterPro" id="IPR023415">
    <property type="entry name" value="LDLR_class-A_CS"/>
</dbReference>
<feature type="domain" description="F5/8 type C" evidence="4">
    <location>
        <begin position="1"/>
        <end position="32"/>
    </location>
</feature>